<dbReference type="InterPro" id="IPR027417">
    <property type="entry name" value="P-loop_NTPase"/>
</dbReference>
<dbReference type="Proteomes" id="UP000315395">
    <property type="component" value="Chromosome"/>
</dbReference>
<evidence type="ECO:0008006" key="3">
    <source>
        <dbReference type="Google" id="ProtNLM"/>
    </source>
</evidence>
<dbReference type="SUPFAM" id="SSF52540">
    <property type="entry name" value="P-loop containing nucleoside triphosphate hydrolases"/>
    <property type="match status" value="1"/>
</dbReference>
<name>A0A516G793_9MICO</name>
<protein>
    <recommendedName>
        <fullName evidence="3">G domain-containing protein</fullName>
    </recommendedName>
</protein>
<gene>
    <name evidence="1" type="ORF">FNH13_02795</name>
</gene>
<dbReference type="Gene3D" id="3.40.50.300">
    <property type="entry name" value="P-loop containing nucleotide triphosphate hydrolases"/>
    <property type="match status" value="1"/>
</dbReference>
<reference evidence="1 2" key="1">
    <citation type="submission" date="2019-07" db="EMBL/GenBank/DDBJ databases">
        <title>complete genome sequencing of Ornithinimicrobium sp. H23M54.</title>
        <authorList>
            <person name="Bae J.-W."/>
            <person name="Lee S.-Y."/>
        </authorList>
    </citation>
    <scope>NUCLEOTIDE SEQUENCE [LARGE SCALE GENOMIC DNA]</scope>
    <source>
        <strain evidence="1 2">H23M54</strain>
    </source>
</reference>
<organism evidence="1 2">
    <name type="scientific">Ornithinimicrobium ciconiae</name>
    <dbReference type="NCBI Taxonomy" id="2594265"/>
    <lineage>
        <taxon>Bacteria</taxon>
        <taxon>Bacillati</taxon>
        <taxon>Actinomycetota</taxon>
        <taxon>Actinomycetes</taxon>
        <taxon>Micrococcales</taxon>
        <taxon>Ornithinimicrobiaceae</taxon>
        <taxon>Ornithinimicrobium</taxon>
    </lineage>
</organism>
<proteinExistence type="predicted"/>
<dbReference type="AlphaFoldDB" id="A0A516G793"/>
<accession>A0A516G793</accession>
<dbReference type="RefSeq" id="WP_143782051.1">
    <property type="nucleotide sequence ID" value="NZ_CP041616.1"/>
</dbReference>
<sequence length="587" mass="64240">MATLSPEHLTARRVGHAACTAAWSLLRTHDQPVVAEQAQAIAAGRPHAPSVLFLGEPGKGKSTLVHLLSPHETTASMEERLVNRYRRVIPPRTGSAPLRWLGAEGSASDTFHEGAVGVEVEWSSCALGDDVVLLDTPCEGGIDGPQATVSRMLVRAASVGVFVTDAGAPLLQPEVDYLRAYLRPVDALVVVVTKIDTFPDSWSEVVETNTQVLRDHLRSGIPVVGVSTTMAAHAYRQDDEARRELLLHRSGWTELLSVVSHELRRHAELPMANALRMTEAGLKDLRSHLGQRLAVTHASDQDLAEAMAVTEAEVNRLKERQQEWTLHFDRDIALVRAALSKNSATRLEEWRTTRRAAVRDIKRLSGEAQISALEEEIQQELNAMRALIFSEALDQLRAVLRAQVGEALQDDLIDQFGAEHAPVNRALARVLRDPLDVSSGLTGFFGANLSYSLATSLLHLSNPVGLALAAAGGIGYFVALRTGQHGKKTLSQMDYELARLAKEEREALVGQWDQLIIQLKPEIVPAYRKLLGQKIQEKGALLTEQRKQRGASISEAERSRKAIEAAIQSVDDSLVELEKALGLLRAL</sequence>
<dbReference type="EMBL" id="CP041616">
    <property type="protein sequence ID" value="QDO87393.1"/>
    <property type="molecule type" value="Genomic_DNA"/>
</dbReference>
<dbReference type="KEGG" id="orz:FNH13_02795"/>
<evidence type="ECO:0000313" key="1">
    <source>
        <dbReference type="EMBL" id="QDO87393.1"/>
    </source>
</evidence>
<dbReference type="OrthoDB" id="3798616at2"/>
<keyword evidence="2" id="KW-1185">Reference proteome</keyword>
<evidence type="ECO:0000313" key="2">
    <source>
        <dbReference type="Proteomes" id="UP000315395"/>
    </source>
</evidence>